<gene>
    <name evidence="1" type="ORF">GCM10009430_24340</name>
</gene>
<sequence length="200" mass="23856">MSTLSDILIKHSDKQKIISFLSDHYKIGKKISDSELQLLKYYKVDSEVKTFVIHKDKNDEWTQIEYELGESTESLKEFDNLILEFTEKFKTQAIIAYEQTTSGACRFTVFENGKIVRSIIQTYLYPDDKIRITENIGKKFNFETYKYATAINEEIDYEELLSYYDDFQPWLKCLGFEWTREYGTYKDYIHLEILQKKINT</sequence>
<accession>A0ABN1IVG6</accession>
<reference evidence="1 2" key="1">
    <citation type="journal article" date="2019" name="Int. J. Syst. Evol. Microbiol.">
        <title>The Global Catalogue of Microorganisms (GCM) 10K type strain sequencing project: providing services to taxonomists for standard genome sequencing and annotation.</title>
        <authorList>
            <consortium name="The Broad Institute Genomics Platform"/>
            <consortium name="The Broad Institute Genome Sequencing Center for Infectious Disease"/>
            <person name="Wu L."/>
            <person name="Ma J."/>
        </authorList>
    </citation>
    <scope>NUCLEOTIDE SEQUENCE [LARGE SCALE GENOMIC DNA]</scope>
    <source>
        <strain evidence="1 2">JCM 15974</strain>
    </source>
</reference>
<evidence type="ECO:0008006" key="3">
    <source>
        <dbReference type="Google" id="ProtNLM"/>
    </source>
</evidence>
<dbReference type="Proteomes" id="UP001501758">
    <property type="component" value="Unassembled WGS sequence"/>
</dbReference>
<dbReference type="EMBL" id="BAAAGE010000002">
    <property type="protein sequence ID" value="GAA0722185.1"/>
    <property type="molecule type" value="Genomic_DNA"/>
</dbReference>
<evidence type="ECO:0000313" key="1">
    <source>
        <dbReference type="EMBL" id="GAA0722185.1"/>
    </source>
</evidence>
<organism evidence="1 2">
    <name type="scientific">Aquimarina litoralis</name>
    <dbReference type="NCBI Taxonomy" id="584605"/>
    <lineage>
        <taxon>Bacteria</taxon>
        <taxon>Pseudomonadati</taxon>
        <taxon>Bacteroidota</taxon>
        <taxon>Flavobacteriia</taxon>
        <taxon>Flavobacteriales</taxon>
        <taxon>Flavobacteriaceae</taxon>
        <taxon>Aquimarina</taxon>
    </lineage>
</organism>
<dbReference type="RefSeq" id="WP_343912579.1">
    <property type="nucleotide sequence ID" value="NZ_BAAAGE010000002.1"/>
</dbReference>
<protein>
    <recommendedName>
        <fullName evidence="3">M15 family peptidase</fullName>
    </recommendedName>
</protein>
<keyword evidence="2" id="KW-1185">Reference proteome</keyword>
<proteinExistence type="predicted"/>
<evidence type="ECO:0000313" key="2">
    <source>
        <dbReference type="Proteomes" id="UP001501758"/>
    </source>
</evidence>
<comment type="caution">
    <text evidence="1">The sequence shown here is derived from an EMBL/GenBank/DDBJ whole genome shotgun (WGS) entry which is preliminary data.</text>
</comment>
<name>A0ABN1IVG6_9FLAO</name>